<dbReference type="EMBL" id="CAQQ02197020">
    <property type="status" value="NOT_ANNOTATED_CDS"/>
    <property type="molecule type" value="Genomic_DNA"/>
</dbReference>
<name>T1GJV3_MEGSC</name>
<organism evidence="2 3">
    <name type="scientific">Megaselia scalaris</name>
    <name type="common">Humpbacked fly</name>
    <name type="synonym">Phora scalaris</name>
    <dbReference type="NCBI Taxonomy" id="36166"/>
    <lineage>
        <taxon>Eukaryota</taxon>
        <taxon>Metazoa</taxon>
        <taxon>Ecdysozoa</taxon>
        <taxon>Arthropoda</taxon>
        <taxon>Hexapoda</taxon>
        <taxon>Insecta</taxon>
        <taxon>Pterygota</taxon>
        <taxon>Neoptera</taxon>
        <taxon>Endopterygota</taxon>
        <taxon>Diptera</taxon>
        <taxon>Brachycera</taxon>
        <taxon>Muscomorpha</taxon>
        <taxon>Platypezoidea</taxon>
        <taxon>Phoridae</taxon>
        <taxon>Megaseliini</taxon>
        <taxon>Megaselia</taxon>
    </lineage>
</organism>
<evidence type="ECO:0000313" key="3">
    <source>
        <dbReference type="Proteomes" id="UP000015102"/>
    </source>
</evidence>
<protein>
    <submittedName>
        <fullName evidence="2">Uncharacterized protein</fullName>
    </submittedName>
</protein>
<dbReference type="Proteomes" id="UP000015102">
    <property type="component" value="Unassembled WGS sequence"/>
</dbReference>
<feature type="compositionally biased region" description="Low complexity" evidence="1">
    <location>
        <begin position="117"/>
        <end position="145"/>
    </location>
</feature>
<evidence type="ECO:0000256" key="1">
    <source>
        <dbReference type="SAM" id="MobiDB-lite"/>
    </source>
</evidence>
<accession>T1GJV3</accession>
<sequence length="157" mass="16708">MSESWNHPATSSSLPHYTNFTHYPHHSSPLPNSGSPPTHVIQSTQNHMMESYGGYLVSSSSPLPYSIENGRGLQFSGLSLSALPSMNSTTTSTNGNYHHDSRKISSTAGYGPPLTPPGSLSTPPLNPSSAATVATSATPASLTPPYYEHQHIKYSPN</sequence>
<reference evidence="2" key="2">
    <citation type="submission" date="2015-06" db="UniProtKB">
        <authorList>
            <consortium name="EnsemblMetazoa"/>
        </authorList>
    </citation>
    <scope>IDENTIFICATION</scope>
</reference>
<dbReference type="AlphaFoldDB" id="T1GJV3"/>
<feature type="compositionally biased region" description="Polar residues" evidence="1">
    <location>
        <begin position="29"/>
        <end position="41"/>
    </location>
</feature>
<keyword evidence="3" id="KW-1185">Reference proteome</keyword>
<feature type="region of interest" description="Disordered" evidence="1">
    <location>
        <begin position="87"/>
        <end position="157"/>
    </location>
</feature>
<dbReference type="HOGENOM" id="CLU_1679961_0_0_1"/>
<reference evidence="3" key="1">
    <citation type="submission" date="2013-02" db="EMBL/GenBank/DDBJ databases">
        <authorList>
            <person name="Hughes D."/>
        </authorList>
    </citation>
    <scope>NUCLEOTIDE SEQUENCE</scope>
    <source>
        <strain>Durham</strain>
        <strain evidence="3">NC isolate 2 -- Noor lab</strain>
    </source>
</reference>
<proteinExistence type="predicted"/>
<evidence type="ECO:0000313" key="2">
    <source>
        <dbReference type="EnsemblMetazoa" id="MESCA003758-PA"/>
    </source>
</evidence>
<dbReference type="EnsemblMetazoa" id="MESCA003758-RA">
    <property type="protein sequence ID" value="MESCA003758-PA"/>
    <property type="gene ID" value="MESCA003758"/>
</dbReference>
<feature type="region of interest" description="Disordered" evidence="1">
    <location>
        <begin position="18"/>
        <end position="41"/>
    </location>
</feature>